<dbReference type="AlphaFoldDB" id="A0A7J5Z7W3"/>
<evidence type="ECO:0000313" key="1">
    <source>
        <dbReference type="EMBL" id="KAF3857179.1"/>
    </source>
</evidence>
<sequence>MRAAPTASLQLPHIVTGEPPGLAVAGPFPPAPVILSDHSDDVALGEGELVLIGLLESKARLEQRVATPTALGHSLQQPAQHRSILQGGLQETLRIRDAFLGRVQDPQRYEPGHRLLG</sequence>
<dbReference type="OrthoDB" id="10625782at2759"/>
<evidence type="ECO:0000313" key="2">
    <source>
        <dbReference type="Proteomes" id="UP000518266"/>
    </source>
</evidence>
<protein>
    <submittedName>
        <fullName evidence="1">Uncharacterized protein</fullName>
    </submittedName>
</protein>
<gene>
    <name evidence="1" type="ORF">F7725_009038</name>
</gene>
<organism evidence="1 2">
    <name type="scientific">Dissostichus mawsoni</name>
    <name type="common">Antarctic cod</name>
    <dbReference type="NCBI Taxonomy" id="36200"/>
    <lineage>
        <taxon>Eukaryota</taxon>
        <taxon>Metazoa</taxon>
        <taxon>Chordata</taxon>
        <taxon>Craniata</taxon>
        <taxon>Vertebrata</taxon>
        <taxon>Euteleostomi</taxon>
        <taxon>Actinopterygii</taxon>
        <taxon>Neopterygii</taxon>
        <taxon>Teleostei</taxon>
        <taxon>Neoteleostei</taxon>
        <taxon>Acanthomorphata</taxon>
        <taxon>Eupercaria</taxon>
        <taxon>Perciformes</taxon>
        <taxon>Notothenioidei</taxon>
        <taxon>Nototheniidae</taxon>
        <taxon>Dissostichus</taxon>
    </lineage>
</organism>
<dbReference type="Proteomes" id="UP000518266">
    <property type="component" value="Unassembled WGS sequence"/>
</dbReference>
<name>A0A7J5Z7W3_DISMA</name>
<comment type="caution">
    <text evidence="1">The sequence shown here is derived from an EMBL/GenBank/DDBJ whole genome shotgun (WGS) entry which is preliminary data.</text>
</comment>
<keyword evidence="2" id="KW-1185">Reference proteome</keyword>
<reference evidence="1 2" key="1">
    <citation type="submission" date="2020-03" db="EMBL/GenBank/DDBJ databases">
        <title>Dissostichus mawsoni Genome sequencing and assembly.</title>
        <authorList>
            <person name="Park H."/>
        </authorList>
    </citation>
    <scope>NUCLEOTIDE SEQUENCE [LARGE SCALE GENOMIC DNA]</scope>
    <source>
        <strain evidence="1">DM0001</strain>
        <tissue evidence="1">Muscle</tissue>
    </source>
</reference>
<dbReference type="EMBL" id="JAAKFY010000005">
    <property type="protein sequence ID" value="KAF3857179.1"/>
    <property type="molecule type" value="Genomic_DNA"/>
</dbReference>
<proteinExistence type="predicted"/>
<accession>A0A7J5Z7W3</accession>